<keyword evidence="2" id="KW-0732">Signal</keyword>
<keyword evidence="4" id="KW-1185">Reference proteome</keyword>
<evidence type="ECO:0000313" key="4">
    <source>
        <dbReference type="Proteomes" id="UP000050761"/>
    </source>
</evidence>
<proteinExistence type="predicted"/>
<feature type="transmembrane region" description="Helical" evidence="1">
    <location>
        <begin position="40"/>
        <end position="58"/>
    </location>
</feature>
<name>A0A183FLB3_HELPZ</name>
<reference evidence="3 4" key="1">
    <citation type="submission" date="2018-11" db="EMBL/GenBank/DDBJ databases">
        <authorList>
            <consortium name="Pathogen Informatics"/>
        </authorList>
    </citation>
    <scope>NUCLEOTIDE SEQUENCE [LARGE SCALE GENOMIC DNA]</scope>
</reference>
<keyword evidence="1" id="KW-1133">Transmembrane helix</keyword>
<evidence type="ECO:0000313" key="5">
    <source>
        <dbReference type="WBParaSite" id="HPBE_0000803301-mRNA-1"/>
    </source>
</evidence>
<evidence type="ECO:0000256" key="2">
    <source>
        <dbReference type="SAM" id="SignalP"/>
    </source>
</evidence>
<dbReference type="AlphaFoldDB" id="A0A183FLB3"/>
<dbReference type="EMBL" id="UZAH01026038">
    <property type="protein sequence ID" value="VDO74611.1"/>
    <property type="molecule type" value="Genomic_DNA"/>
</dbReference>
<reference evidence="5" key="2">
    <citation type="submission" date="2019-09" db="UniProtKB">
        <authorList>
            <consortium name="WormBaseParasite"/>
        </authorList>
    </citation>
    <scope>IDENTIFICATION</scope>
</reference>
<accession>A0A3P7XJN8</accession>
<evidence type="ECO:0000313" key="3">
    <source>
        <dbReference type="EMBL" id="VDO74611.1"/>
    </source>
</evidence>
<evidence type="ECO:0000256" key="1">
    <source>
        <dbReference type="SAM" id="Phobius"/>
    </source>
</evidence>
<keyword evidence="1" id="KW-0812">Transmembrane</keyword>
<protein>
    <submittedName>
        <fullName evidence="5">Secreted protein</fullName>
    </submittedName>
</protein>
<sequence length="92" mass="10794">MLTRCSLLCVVQFAPWLLLWLANFDARSDLIVAAFDNKFVVLVVLVSSSPPHFSFRVNERLNGPRRRRRRMPRWWRKRRGAEKSLGADGLIR</sequence>
<feature type="signal peptide" evidence="2">
    <location>
        <begin position="1"/>
        <end position="28"/>
    </location>
</feature>
<organism evidence="4 5">
    <name type="scientific">Heligmosomoides polygyrus</name>
    <name type="common">Parasitic roundworm</name>
    <dbReference type="NCBI Taxonomy" id="6339"/>
    <lineage>
        <taxon>Eukaryota</taxon>
        <taxon>Metazoa</taxon>
        <taxon>Ecdysozoa</taxon>
        <taxon>Nematoda</taxon>
        <taxon>Chromadorea</taxon>
        <taxon>Rhabditida</taxon>
        <taxon>Rhabditina</taxon>
        <taxon>Rhabditomorpha</taxon>
        <taxon>Strongyloidea</taxon>
        <taxon>Heligmosomidae</taxon>
        <taxon>Heligmosomoides</taxon>
    </lineage>
</organism>
<feature type="chain" id="PRO_5044551493" evidence="2">
    <location>
        <begin position="29"/>
        <end position="92"/>
    </location>
</feature>
<keyword evidence="1" id="KW-0472">Membrane</keyword>
<gene>
    <name evidence="3" type="ORF">HPBE_LOCUS8034</name>
</gene>
<accession>A0A183FLB3</accession>
<dbReference type="Proteomes" id="UP000050761">
    <property type="component" value="Unassembled WGS sequence"/>
</dbReference>
<dbReference type="WBParaSite" id="HPBE_0000803301-mRNA-1">
    <property type="protein sequence ID" value="HPBE_0000803301-mRNA-1"/>
    <property type="gene ID" value="HPBE_0000803301"/>
</dbReference>